<accession>A0A9D1KEU8</accession>
<organism evidence="9 10">
    <name type="scientific">Candidatus Caccovicinus merdipullorum</name>
    <dbReference type="NCBI Taxonomy" id="2840724"/>
    <lineage>
        <taxon>Bacteria</taxon>
        <taxon>Bacillati</taxon>
        <taxon>Bacillota</taxon>
        <taxon>Clostridia</taxon>
        <taxon>Eubacteriales</taxon>
        <taxon>Candidatus Caccovicinus</taxon>
    </lineage>
</organism>
<dbReference type="PANTHER" id="PTHR43390:SF1">
    <property type="entry name" value="CHLOROPLAST PROCESSING PEPTIDASE"/>
    <property type="match status" value="1"/>
</dbReference>
<dbReference type="GO" id="GO:0005886">
    <property type="term" value="C:plasma membrane"/>
    <property type="evidence" value="ECO:0007669"/>
    <property type="project" value="UniProtKB-SubCell"/>
</dbReference>
<keyword evidence="7" id="KW-0472">Membrane</keyword>
<dbReference type="GO" id="GO:0009003">
    <property type="term" value="F:signal peptidase activity"/>
    <property type="evidence" value="ECO:0007669"/>
    <property type="project" value="UniProtKB-EC"/>
</dbReference>
<dbReference type="EC" id="3.4.21.89" evidence="4 7"/>
<name>A0A9D1KEU8_9FIRM</name>
<comment type="catalytic activity">
    <reaction evidence="1 7">
        <text>Cleavage of hydrophobic, N-terminal signal or leader sequences from secreted and periplasmic proteins.</text>
        <dbReference type="EC" id="3.4.21.89"/>
    </reaction>
</comment>
<feature type="active site" evidence="6">
    <location>
        <position position="46"/>
    </location>
</feature>
<dbReference type="InterPro" id="IPR019533">
    <property type="entry name" value="Peptidase_S26"/>
</dbReference>
<evidence type="ECO:0000256" key="2">
    <source>
        <dbReference type="ARBA" id="ARBA00004401"/>
    </source>
</evidence>
<comment type="caution">
    <text evidence="9">The sequence shown here is derived from an EMBL/GenBank/DDBJ whole genome shotgun (WGS) entry which is preliminary data.</text>
</comment>
<evidence type="ECO:0000256" key="5">
    <source>
        <dbReference type="ARBA" id="ARBA00022801"/>
    </source>
</evidence>
<evidence type="ECO:0000256" key="1">
    <source>
        <dbReference type="ARBA" id="ARBA00000677"/>
    </source>
</evidence>
<dbReference type="AlphaFoldDB" id="A0A9D1KEU8"/>
<feature type="domain" description="Peptidase S26" evidence="8">
    <location>
        <begin position="17"/>
        <end position="171"/>
    </location>
</feature>
<dbReference type="SUPFAM" id="SSF51306">
    <property type="entry name" value="LexA/Signal peptidase"/>
    <property type="match status" value="1"/>
</dbReference>
<evidence type="ECO:0000256" key="7">
    <source>
        <dbReference type="RuleBase" id="RU362042"/>
    </source>
</evidence>
<comment type="subcellular location">
    <subcellularLocation>
        <location evidence="2">Cell membrane</location>
        <topology evidence="2">Single-pass type II membrane protein</topology>
    </subcellularLocation>
    <subcellularLocation>
        <location evidence="7">Membrane</location>
        <topology evidence="7">Single-pass type II membrane protein</topology>
    </subcellularLocation>
</comment>
<proteinExistence type="inferred from homology"/>
<evidence type="ECO:0000256" key="3">
    <source>
        <dbReference type="ARBA" id="ARBA00009370"/>
    </source>
</evidence>
<dbReference type="GO" id="GO:0006465">
    <property type="term" value="P:signal peptide processing"/>
    <property type="evidence" value="ECO:0007669"/>
    <property type="project" value="InterPro"/>
</dbReference>
<dbReference type="Proteomes" id="UP000886860">
    <property type="component" value="Unassembled WGS sequence"/>
</dbReference>
<dbReference type="CDD" id="cd06530">
    <property type="entry name" value="S26_SPase_I"/>
    <property type="match status" value="1"/>
</dbReference>
<feature type="transmembrane region" description="Helical" evidence="7">
    <location>
        <begin position="15"/>
        <end position="37"/>
    </location>
</feature>
<keyword evidence="7" id="KW-0812">Transmembrane</keyword>
<evidence type="ECO:0000259" key="8">
    <source>
        <dbReference type="Pfam" id="PF10502"/>
    </source>
</evidence>
<dbReference type="EMBL" id="DVKS01000015">
    <property type="protein sequence ID" value="HIT40616.1"/>
    <property type="molecule type" value="Genomic_DNA"/>
</dbReference>
<evidence type="ECO:0000313" key="10">
    <source>
        <dbReference type="Proteomes" id="UP000886860"/>
    </source>
</evidence>
<evidence type="ECO:0000256" key="4">
    <source>
        <dbReference type="ARBA" id="ARBA00013208"/>
    </source>
</evidence>
<dbReference type="Pfam" id="PF10502">
    <property type="entry name" value="Peptidase_S26"/>
    <property type="match status" value="1"/>
</dbReference>
<reference evidence="9" key="2">
    <citation type="journal article" date="2021" name="PeerJ">
        <title>Extensive microbial diversity within the chicken gut microbiome revealed by metagenomics and culture.</title>
        <authorList>
            <person name="Gilroy R."/>
            <person name="Ravi A."/>
            <person name="Getino M."/>
            <person name="Pursley I."/>
            <person name="Horton D.L."/>
            <person name="Alikhan N.F."/>
            <person name="Baker D."/>
            <person name="Gharbi K."/>
            <person name="Hall N."/>
            <person name="Watson M."/>
            <person name="Adriaenssens E.M."/>
            <person name="Foster-Nyarko E."/>
            <person name="Jarju S."/>
            <person name="Secka A."/>
            <person name="Antonio M."/>
            <person name="Oren A."/>
            <person name="Chaudhuri R.R."/>
            <person name="La Ragione R."/>
            <person name="Hildebrand F."/>
            <person name="Pallen M.J."/>
        </authorList>
    </citation>
    <scope>NUCLEOTIDE SEQUENCE</scope>
    <source>
        <strain evidence="9">CHK123-3438</strain>
    </source>
</reference>
<dbReference type="Gene3D" id="2.10.109.10">
    <property type="entry name" value="Umud Fragment, subunit A"/>
    <property type="match status" value="1"/>
</dbReference>
<keyword evidence="7" id="KW-0645">Protease</keyword>
<dbReference type="InterPro" id="IPR019757">
    <property type="entry name" value="Pept_S26A_signal_pept_1_Lys-AS"/>
</dbReference>
<dbReference type="GO" id="GO:0004252">
    <property type="term" value="F:serine-type endopeptidase activity"/>
    <property type="evidence" value="ECO:0007669"/>
    <property type="project" value="InterPro"/>
</dbReference>
<dbReference type="InterPro" id="IPR000223">
    <property type="entry name" value="Pept_S26A_signal_pept_1"/>
</dbReference>
<dbReference type="PRINTS" id="PR00727">
    <property type="entry name" value="LEADERPTASE"/>
</dbReference>
<gene>
    <name evidence="9" type="primary">lepB</name>
    <name evidence="9" type="ORF">IAB60_00700</name>
</gene>
<dbReference type="NCBIfam" id="TIGR02227">
    <property type="entry name" value="sigpep_I_bact"/>
    <property type="match status" value="1"/>
</dbReference>
<protein>
    <recommendedName>
        <fullName evidence="4 7">Signal peptidase I</fullName>
        <ecNumber evidence="4 7">3.4.21.89</ecNumber>
    </recommendedName>
</protein>
<comment type="similarity">
    <text evidence="3 7">Belongs to the peptidase S26 family.</text>
</comment>
<evidence type="ECO:0000313" key="9">
    <source>
        <dbReference type="EMBL" id="HIT40616.1"/>
    </source>
</evidence>
<dbReference type="InterPro" id="IPR036286">
    <property type="entry name" value="LexA/Signal_pep-like_sf"/>
</dbReference>
<feature type="active site" evidence="6">
    <location>
        <position position="87"/>
    </location>
</feature>
<dbReference type="PANTHER" id="PTHR43390">
    <property type="entry name" value="SIGNAL PEPTIDASE I"/>
    <property type="match status" value="1"/>
</dbReference>
<keyword evidence="5 7" id="KW-0378">Hydrolase</keyword>
<reference evidence="9" key="1">
    <citation type="submission" date="2020-10" db="EMBL/GenBank/DDBJ databases">
        <authorList>
            <person name="Gilroy R."/>
        </authorList>
    </citation>
    <scope>NUCLEOTIDE SEQUENCE</scope>
    <source>
        <strain evidence="9">CHK123-3438</strain>
    </source>
</reference>
<sequence length="181" mass="20026">MEAFKNEEESLLRRAVNWVTDIIVVIALGCFTVYAFGVQVTVSGNSMSPLLNADDVVLVNQLSYDLGKPDRFDVVVFRREDGKANIKRIIGLPGETVQIRGGQVYINGEVLPDERELGTVSLAGLAENPITLGEDEYFLLGDNQNSSEDSRFSNVGNVKEDQILGKVWFRIFPAINMGSIR</sequence>
<dbReference type="PROSITE" id="PS00760">
    <property type="entry name" value="SPASE_I_2"/>
    <property type="match status" value="1"/>
</dbReference>
<keyword evidence="7" id="KW-1133">Transmembrane helix</keyword>
<evidence type="ECO:0000256" key="6">
    <source>
        <dbReference type="PIRSR" id="PIRSR600223-1"/>
    </source>
</evidence>